<feature type="domain" description="Amine oxidase" evidence="4">
    <location>
        <begin position="14"/>
        <end position="421"/>
    </location>
</feature>
<dbReference type="Gene3D" id="3.50.50.60">
    <property type="entry name" value="FAD/NAD(P)-binding domain"/>
    <property type="match status" value="1"/>
</dbReference>
<evidence type="ECO:0000313" key="5">
    <source>
        <dbReference type="EMBL" id="OOQ88751.1"/>
    </source>
</evidence>
<dbReference type="Proteomes" id="UP000190744">
    <property type="component" value="Unassembled WGS sequence"/>
</dbReference>
<dbReference type="EC" id="1.4.3.4" evidence="2"/>
<organism evidence="5 6">
    <name type="scientific">Penicillium brasilianum</name>
    <dbReference type="NCBI Taxonomy" id="104259"/>
    <lineage>
        <taxon>Eukaryota</taxon>
        <taxon>Fungi</taxon>
        <taxon>Dikarya</taxon>
        <taxon>Ascomycota</taxon>
        <taxon>Pezizomycotina</taxon>
        <taxon>Eurotiomycetes</taxon>
        <taxon>Eurotiomycetidae</taxon>
        <taxon>Eurotiales</taxon>
        <taxon>Aspergillaceae</taxon>
        <taxon>Penicillium</taxon>
    </lineage>
</organism>
<evidence type="ECO:0000256" key="3">
    <source>
        <dbReference type="ARBA" id="ARBA00048448"/>
    </source>
</evidence>
<dbReference type="GO" id="GO:0097621">
    <property type="term" value="F:monoamine oxidase activity"/>
    <property type="evidence" value="ECO:0007669"/>
    <property type="project" value="UniProtKB-EC"/>
</dbReference>
<protein>
    <recommendedName>
        <fullName evidence="2">monoamine oxidase</fullName>
        <ecNumber evidence="2">1.4.3.4</ecNumber>
    </recommendedName>
</protein>
<dbReference type="PANTHER" id="PTHR43563:SF1">
    <property type="entry name" value="AMINE OXIDASE [FLAVIN-CONTAINING] B"/>
    <property type="match status" value="1"/>
</dbReference>
<dbReference type="InterPro" id="IPR036188">
    <property type="entry name" value="FAD/NAD-bd_sf"/>
</dbReference>
<proteinExistence type="inferred from homology"/>
<comment type="caution">
    <text evidence="5">The sequence shown here is derived from an EMBL/GenBank/DDBJ whole genome shotgun (WGS) entry which is preliminary data.</text>
</comment>
<accession>A0A1S9RTV8</accession>
<comment type="similarity">
    <text evidence="1">Belongs to the flavin monoamine oxidase family.</text>
</comment>
<dbReference type="Pfam" id="PF01593">
    <property type="entry name" value="Amino_oxidase"/>
    <property type="match status" value="1"/>
</dbReference>
<comment type="catalytic activity">
    <reaction evidence="3">
        <text>a secondary aliphatic amine + O2 + H2O = a primary amine + an aldehyde + H2O2</text>
        <dbReference type="Rhea" id="RHEA:26414"/>
        <dbReference type="ChEBI" id="CHEBI:15377"/>
        <dbReference type="ChEBI" id="CHEBI:15379"/>
        <dbReference type="ChEBI" id="CHEBI:16240"/>
        <dbReference type="ChEBI" id="CHEBI:17478"/>
        <dbReference type="ChEBI" id="CHEBI:58855"/>
        <dbReference type="ChEBI" id="CHEBI:65296"/>
        <dbReference type="EC" id="1.4.3.4"/>
    </reaction>
</comment>
<gene>
    <name evidence="5" type="ORF">PEBR_11282</name>
</gene>
<dbReference type="AlphaFoldDB" id="A0A1S9RTV8"/>
<dbReference type="SUPFAM" id="SSF51905">
    <property type="entry name" value="FAD/NAD(P)-binding domain"/>
    <property type="match status" value="1"/>
</dbReference>
<evidence type="ECO:0000256" key="1">
    <source>
        <dbReference type="ARBA" id="ARBA00005995"/>
    </source>
</evidence>
<reference evidence="6" key="1">
    <citation type="submission" date="2015-09" db="EMBL/GenBank/DDBJ databases">
        <authorList>
            <person name="Fill T.P."/>
            <person name="Baretta J.F."/>
            <person name="de Almeida L.G."/>
            <person name="Rocha M."/>
            <person name="de Souza D.H."/>
            <person name="Malavazi I."/>
            <person name="Cerdeira L.T."/>
            <person name="Hong H."/>
            <person name="Samborskyy M."/>
            <person name="de Vasconcelos A.T."/>
            <person name="Leadlay P."/>
            <person name="Rodrigues-Filho E."/>
        </authorList>
    </citation>
    <scope>NUCLEOTIDE SEQUENCE [LARGE SCALE GENOMIC DNA]</scope>
    <source>
        <strain evidence="6">LaBioMMi 136</strain>
    </source>
</reference>
<dbReference type="InterPro" id="IPR050703">
    <property type="entry name" value="Flavin_MAO"/>
</dbReference>
<evidence type="ECO:0000256" key="2">
    <source>
        <dbReference type="ARBA" id="ARBA00012804"/>
    </source>
</evidence>
<dbReference type="PANTHER" id="PTHR43563">
    <property type="entry name" value="AMINE OXIDASE"/>
    <property type="match status" value="1"/>
</dbReference>
<evidence type="ECO:0000259" key="4">
    <source>
        <dbReference type="Pfam" id="PF01593"/>
    </source>
</evidence>
<sequence length="452" mass="49074">MSQIYDTVIVGAGMAGLVAARDLSTRGRSVLLVEGRDRIGGRTFTDTALGGQLDLGGGYVHWTQPNVWTEMERHGLEQINPPLESKTVYQLADGKVHTTEKERTFELVGKLFADARERFPLPFNVRAVENGDINDQTLEQRIDSLQLSKHDSDLVKGALGGLVHNYAMHGSTQLLFAVASNFGSYAAELETASSWCITGGMKKLSDAIQAESNAELQLSTAITKVTDSGSGVTLSTSNGTEIQAKTAILAVPINTMRHITITPSLPPSVSEMLADGNPVRGSKLWVIVRGHVEPFSALAPAGQHPLNGVRVEKYWGDNTMILCMISDSDSIKHDDHAAVQKALRLFVPDLEVVDTAWYDWNEDEFSQGGWMMHRPRHFLEGAVKIREGHGRISFAGADIAAMAPCTIDGAMNSGAAAAVQVEKFLNGPRHDLDPNPQVKTWSRTIRVPGSNL</sequence>
<evidence type="ECO:0000313" key="6">
    <source>
        <dbReference type="Proteomes" id="UP000190744"/>
    </source>
</evidence>
<dbReference type="EMBL" id="LJBN01000117">
    <property type="protein sequence ID" value="OOQ88751.1"/>
    <property type="molecule type" value="Genomic_DNA"/>
</dbReference>
<name>A0A1S9RTV8_PENBI</name>
<dbReference type="InterPro" id="IPR002937">
    <property type="entry name" value="Amino_oxidase"/>
</dbReference>